<keyword evidence="2" id="KW-1185">Reference proteome</keyword>
<dbReference type="PANTHER" id="PTHR40051:SF1">
    <property type="entry name" value="YOLD-LIKE FAMILY PROTEIN"/>
    <property type="match status" value="1"/>
</dbReference>
<dbReference type="InterPro" id="IPR014962">
    <property type="entry name" value="YolD"/>
</dbReference>
<evidence type="ECO:0000313" key="2">
    <source>
        <dbReference type="Proteomes" id="UP001364890"/>
    </source>
</evidence>
<organism evidence="1 2">
    <name type="scientific">Psychrobacillus mangrovi</name>
    <dbReference type="NCBI Taxonomy" id="3117745"/>
    <lineage>
        <taxon>Bacteria</taxon>
        <taxon>Bacillati</taxon>
        <taxon>Bacillota</taxon>
        <taxon>Bacilli</taxon>
        <taxon>Bacillales</taxon>
        <taxon>Bacillaceae</taxon>
        <taxon>Psychrobacillus</taxon>
    </lineage>
</organism>
<comment type="caution">
    <text evidence="1">The sequence shown here is derived from an EMBL/GenBank/DDBJ whole genome shotgun (WGS) entry which is preliminary data.</text>
</comment>
<protein>
    <submittedName>
        <fullName evidence="1">YolD-like family protein</fullName>
    </submittedName>
</protein>
<dbReference type="Proteomes" id="UP001364890">
    <property type="component" value="Unassembled WGS sequence"/>
</dbReference>
<dbReference type="Pfam" id="PF08863">
    <property type="entry name" value="YolD"/>
    <property type="match status" value="1"/>
</dbReference>
<accession>A0ABU8F7H1</accession>
<dbReference type="PANTHER" id="PTHR40051">
    <property type="entry name" value="IG HYPOTHETICAL 15966"/>
    <property type="match status" value="1"/>
</dbReference>
<evidence type="ECO:0000313" key="1">
    <source>
        <dbReference type="EMBL" id="MEI4770953.1"/>
    </source>
</evidence>
<name>A0ABU8F7H1_9BACI</name>
<dbReference type="RefSeq" id="WP_336498521.1">
    <property type="nucleotide sequence ID" value="NZ_JBAWSY010000013.1"/>
</dbReference>
<gene>
    <name evidence="1" type="ORF">WAX74_15125</name>
</gene>
<sequence length="123" mass="14705">MMREDHFDHELDLSKVQDRGSKKWVAMVLPEHVKLMRDYVREQQLIPRPQLNEWDLEIIEETINLAMTRKCDVAIKMWRDGKYVLRGGIIQRVDLKQRTMEVDDPFGLHKYKLDEVVDVTVLE</sequence>
<proteinExistence type="predicted"/>
<reference evidence="1 2" key="1">
    <citation type="submission" date="2024-01" db="EMBL/GenBank/DDBJ databases">
        <title>Seven novel Bacillus-like species.</title>
        <authorList>
            <person name="Liu G."/>
        </authorList>
    </citation>
    <scope>NUCLEOTIDE SEQUENCE [LARGE SCALE GENOMIC DNA]</scope>
    <source>
        <strain evidence="1 2">FJAT-51614</strain>
    </source>
</reference>
<dbReference type="EMBL" id="JBAWSY010000013">
    <property type="protein sequence ID" value="MEI4770953.1"/>
    <property type="molecule type" value="Genomic_DNA"/>
</dbReference>